<proteinExistence type="predicted"/>
<evidence type="ECO:0000313" key="1">
    <source>
        <dbReference type="EMBL" id="BBU72699.1"/>
    </source>
</evidence>
<dbReference type="Proteomes" id="UP000479051">
    <property type="component" value="Segment"/>
</dbReference>
<accession>A0A679FDX2</accession>
<name>A0A679FDX2_9CAUD</name>
<protein>
    <submittedName>
        <fullName evidence="1">Uncharacterized protein</fullName>
    </submittedName>
</protein>
<dbReference type="RefSeq" id="YP_009833432.1">
    <property type="nucleotide sequence ID" value="NC_048664.1"/>
</dbReference>
<dbReference type="GeneID" id="55603487"/>
<dbReference type="KEGG" id="vg:55603487"/>
<organism evidence="1 2">
    <name type="scientific">Cronobacter phage vB_CsaP_009</name>
    <dbReference type="NCBI Taxonomy" id="2699738"/>
    <lineage>
        <taxon>Viruses</taxon>
        <taxon>Duplodnaviria</taxon>
        <taxon>Heunggongvirae</taxon>
        <taxon>Uroviricota</taxon>
        <taxon>Caudoviricetes</taxon>
        <taxon>Grimontviridae</taxon>
        <taxon>Privateervirus</taxon>
        <taxon>Privateervirus pv009</taxon>
    </lineage>
</organism>
<dbReference type="EMBL" id="LC519601">
    <property type="protein sequence ID" value="BBU72699.1"/>
    <property type="molecule type" value="Genomic_DNA"/>
</dbReference>
<keyword evidence="2" id="KW-1185">Reference proteome</keyword>
<sequence length="71" mass="7988">MFLNISEKRPEVGAVVIVKNKGAFTKAVYSEEVVEGSDVKNPVFTRELKNHKDRKLDGVEILSGITEWKNV</sequence>
<evidence type="ECO:0000313" key="2">
    <source>
        <dbReference type="Proteomes" id="UP000479051"/>
    </source>
</evidence>
<reference evidence="1 2" key="1">
    <citation type="submission" date="2020-01" db="EMBL/GenBank/DDBJ databases">
        <title>Isolation, characterization and genomic analysis of a lytic bacteriophage vB_CsaP_009 infecting Cronobacter.</title>
        <authorList>
            <person name="Soleimani-Delfan A."/>
            <person name="Shahin K."/>
            <person name="Barazandeh M."/>
            <person name="Komijani M."/>
        </authorList>
    </citation>
    <scope>NUCLEOTIDE SEQUENCE [LARGE SCALE GENOMIC DNA]</scope>
</reference>